<accession>A0ABR0NDE1</accession>
<protein>
    <submittedName>
        <fullName evidence="1">Uncharacterized protein</fullName>
    </submittedName>
</protein>
<name>A0ABR0NDE1_GOSAR</name>
<evidence type="ECO:0000313" key="1">
    <source>
        <dbReference type="EMBL" id="KAK5792895.1"/>
    </source>
</evidence>
<proteinExistence type="predicted"/>
<organism evidence="1 2">
    <name type="scientific">Gossypium arboreum</name>
    <name type="common">Tree cotton</name>
    <name type="synonym">Gossypium nanking</name>
    <dbReference type="NCBI Taxonomy" id="29729"/>
    <lineage>
        <taxon>Eukaryota</taxon>
        <taxon>Viridiplantae</taxon>
        <taxon>Streptophyta</taxon>
        <taxon>Embryophyta</taxon>
        <taxon>Tracheophyta</taxon>
        <taxon>Spermatophyta</taxon>
        <taxon>Magnoliopsida</taxon>
        <taxon>eudicotyledons</taxon>
        <taxon>Gunneridae</taxon>
        <taxon>Pentapetalae</taxon>
        <taxon>rosids</taxon>
        <taxon>malvids</taxon>
        <taxon>Malvales</taxon>
        <taxon>Malvaceae</taxon>
        <taxon>Malvoideae</taxon>
        <taxon>Gossypium</taxon>
    </lineage>
</organism>
<evidence type="ECO:0000313" key="2">
    <source>
        <dbReference type="Proteomes" id="UP001358586"/>
    </source>
</evidence>
<reference evidence="1 2" key="1">
    <citation type="submission" date="2023-03" db="EMBL/GenBank/DDBJ databases">
        <title>WGS of Gossypium arboreum.</title>
        <authorList>
            <person name="Yu D."/>
        </authorList>
    </citation>
    <scope>NUCLEOTIDE SEQUENCE [LARGE SCALE GENOMIC DNA]</scope>
    <source>
        <tissue evidence="1">Leaf</tissue>
    </source>
</reference>
<dbReference type="Proteomes" id="UP001358586">
    <property type="component" value="Chromosome 10"/>
</dbReference>
<gene>
    <name evidence="1" type="ORF">PVK06_034023</name>
</gene>
<comment type="caution">
    <text evidence="1">The sequence shown here is derived from an EMBL/GenBank/DDBJ whole genome shotgun (WGS) entry which is preliminary data.</text>
</comment>
<keyword evidence="2" id="KW-1185">Reference proteome</keyword>
<sequence length="107" mass="12249">MTTTSSGWKPTSDSRRFDNYTRRDNVILVMSAEDDEGGRDEEEDLRFTVYSHPTHINNVDLSIKNWLKFAELPHRRTSHASSSLDSSDLEVVNKFSTKDGFVAVVKR</sequence>
<dbReference type="EMBL" id="JARKNE010000010">
    <property type="protein sequence ID" value="KAK5792895.1"/>
    <property type="molecule type" value="Genomic_DNA"/>
</dbReference>